<dbReference type="Pfam" id="PF00589">
    <property type="entry name" value="Phage_integrase"/>
    <property type="match status" value="1"/>
</dbReference>
<organism evidence="8 9">
    <name type="scientific">Natronoarchaeum mannanilyticum</name>
    <dbReference type="NCBI Taxonomy" id="926360"/>
    <lineage>
        <taxon>Archaea</taxon>
        <taxon>Methanobacteriati</taxon>
        <taxon>Methanobacteriota</taxon>
        <taxon>Stenosarchaea group</taxon>
        <taxon>Halobacteria</taxon>
        <taxon>Halobacteriales</taxon>
        <taxon>Natronoarchaeaceae</taxon>
    </lineage>
</organism>
<dbReference type="InterPro" id="IPR044068">
    <property type="entry name" value="CB"/>
</dbReference>
<keyword evidence="3" id="KW-0233">DNA recombination</keyword>
<feature type="domain" description="Core-binding (CB)" evidence="7">
    <location>
        <begin position="9"/>
        <end position="98"/>
    </location>
</feature>
<dbReference type="InterPro" id="IPR011010">
    <property type="entry name" value="DNA_brk_join_enz"/>
</dbReference>
<dbReference type="GO" id="GO:0015074">
    <property type="term" value="P:DNA integration"/>
    <property type="evidence" value="ECO:0007669"/>
    <property type="project" value="UniProtKB-KW"/>
</dbReference>
<evidence type="ECO:0000256" key="2">
    <source>
        <dbReference type="ARBA" id="ARBA00023125"/>
    </source>
</evidence>
<dbReference type="InterPro" id="IPR010998">
    <property type="entry name" value="Integrase_recombinase_N"/>
</dbReference>
<keyword evidence="9" id="KW-1185">Reference proteome</keyword>
<dbReference type="InterPro" id="IPR002104">
    <property type="entry name" value="Integrase_catalytic"/>
</dbReference>
<protein>
    <submittedName>
        <fullName evidence="8">Tyrosine-type recombinase/integrase</fullName>
    </submittedName>
</protein>
<dbReference type="SUPFAM" id="SSF56349">
    <property type="entry name" value="DNA breaking-rejoining enzymes"/>
    <property type="match status" value="1"/>
</dbReference>
<evidence type="ECO:0000259" key="6">
    <source>
        <dbReference type="PROSITE" id="PS51898"/>
    </source>
</evidence>
<dbReference type="CDD" id="cd00397">
    <property type="entry name" value="DNA_BRE_C"/>
    <property type="match status" value="1"/>
</dbReference>
<dbReference type="Proteomes" id="UP001500420">
    <property type="component" value="Unassembled WGS sequence"/>
</dbReference>
<comment type="caution">
    <text evidence="8">The sequence shown here is derived from an EMBL/GenBank/DDBJ whole genome shotgun (WGS) entry which is preliminary data.</text>
</comment>
<keyword evidence="1" id="KW-0229">DNA integration</keyword>
<dbReference type="GO" id="GO:0006310">
    <property type="term" value="P:DNA recombination"/>
    <property type="evidence" value="ECO:0007669"/>
    <property type="project" value="UniProtKB-KW"/>
</dbReference>
<feature type="domain" description="Tyr recombinase" evidence="6">
    <location>
        <begin position="123"/>
        <end position="342"/>
    </location>
</feature>
<dbReference type="Gene3D" id="1.10.443.10">
    <property type="entry name" value="Intergrase catalytic core"/>
    <property type="match status" value="1"/>
</dbReference>
<gene>
    <name evidence="8" type="ORF">GCM10009020_26310</name>
</gene>
<evidence type="ECO:0000256" key="3">
    <source>
        <dbReference type="ARBA" id="ARBA00023172"/>
    </source>
</evidence>
<dbReference type="GO" id="GO:0003677">
    <property type="term" value="F:DNA binding"/>
    <property type="evidence" value="ECO:0007669"/>
    <property type="project" value="UniProtKB-UniRule"/>
</dbReference>
<keyword evidence="2 4" id="KW-0238">DNA-binding</keyword>
<evidence type="ECO:0000256" key="1">
    <source>
        <dbReference type="ARBA" id="ARBA00022908"/>
    </source>
</evidence>
<evidence type="ECO:0000256" key="5">
    <source>
        <dbReference type="SAM" id="MobiDB-lite"/>
    </source>
</evidence>
<evidence type="ECO:0000313" key="9">
    <source>
        <dbReference type="Proteomes" id="UP001500420"/>
    </source>
</evidence>
<dbReference type="InterPro" id="IPR050090">
    <property type="entry name" value="Tyrosine_recombinase_XerCD"/>
</dbReference>
<dbReference type="Gene3D" id="1.10.150.130">
    <property type="match status" value="1"/>
</dbReference>
<dbReference type="RefSeq" id="WP_343774505.1">
    <property type="nucleotide sequence ID" value="NZ_BAAADV010000007.1"/>
</dbReference>
<evidence type="ECO:0000256" key="4">
    <source>
        <dbReference type="PROSITE-ProRule" id="PRU01248"/>
    </source>
</evidence>
<dbReference type="PANTHER" id="PTHR30349:SF92">
    <property type="entry name" value="SITE-SPECIFIC RECOMBINASE"/>
    <property type="match status" value="1"/>
</dbReference>
<name>A0AAV3TBV2_9EURY</name>
<proteinExistence type="predicted"/>
<dbReference type="PROSITE" id="PS51898">
    <property type="entry name" value="TYR_RECOMBINASE"/>
    <property type="match status" value="1"/>
</dbReference>
<sequence length="350" mass="39474">MSEARSGAGDVDDPIAYFVQDVGYHGKTERTQEAYERVLREFEAFLADGTTRSSSGVTVREATHRDCMEWIHAKRGELADSTIATYASYLHRFYGYMTQVDAFDSNPMTIVVEQMDESIDTDPARRELSVAEMRSFVADIRHPLDRAVIVTLLKTGMRAGELCNLDVRDLYLSDEPGGARQSIRPSVSGRPDSLYVSAEPRQGVEVNGERRTESNKRKRDTVIPVDDELSRVLVRWLAVRPDAVSDAEPLFVGTRDGWGQRLSIDAVHRIVTDHAADQGWYRTGGGAAENVTPHYFRHFFTTHLRSETGDRGIVKYLRGDVAEDVIDTYTHDWGDRVRETYESNVYALLS</sequence>
<dbReference type="InterPro" id="IPR004107">
    <property type="entry name" value="Integrase_SAM-like_N"/>
</dbReference>
<dbReference type="Pfam" id="PF02899">
    <property type="entry name" value="Phage_int_SAM_1"/>
    <property type="match status" value="1"/>
</dbReference>
<reference evidence="8 9" key="1">
    <citation type="journal article" date="2019" name="Int. J. Syst. Evol. Microbiol.">
        <title>The Global Catalogue of Microorganisms (GCM) 10K type strain sequencing project: providing services to taxonomists for standard genome sequencing and annotation.</title>
        <authorList>
            <consortium name="The Broad Institute Genomics Platform"/>
            <consortium name="The Broad Institute Genome Sequencing Center for Infectious Disease"/>
            <person name="Wu L."/>
            <person name="Ma J."/>
        </authorList>
    </citation>
    <scope>NUCLEOTIDE SEQUENCE [LARGE SCALE GENOMIC DNA]</scope>
    <source>
        <strain evidence="8 9">JCM 16328</strain>
    </source>
</reference>
<accession>A0AAV3TBV2</accession>
<feature type="region of interest" description="Disordered" evidence="5">
    <location>
        <begin position="200"/>
        <end position="219"/>
    </location>
</feature>
<evidence type="ECO:0000313" key="8">
    <source>
        <dbReference type="EMBL" id="GAA0677171.1"/>
    </source>
</evidence>
<dbReference type="PANTHER" id="PTHR30349">
    <property type="entry name" value="PHAGE INTEGRASE-RELATED"/>
    <property type="match status" value="1"/>
</dbReference>
<dbReference type="AlphaFoldDB" id="A0AAV3TBV2"/>
<dbReference type="EMBL" id="BAAADV010000007">
    <property type="protein sequence ID" value="GAA0677171.1"/>
    <property type="molecule type" value="Genomic_DNA"/>
</dbReference>
<dbReference type="InterPro" id="IPR013762">
    <property type="entry name" value="Integrase-like_cat_sf"/>
</dbReference>
<evidence type="ECO:0000259" key="7">
    <source>
        <dbReference type="PROSITE" id="PS51900"/>
    </source>
</evidence>
<dbReference type="PROSITE" id="PS51900">
    <property type="entry name" value="CB"/>
    <property type="match status" value="1"/>
</dbReference>